<evidence type="ECO:0000256" key="2">
    <source>
        <dbReference type="SAM" id="Phobius"/>
    </source>
</evidence>
<feature type="transmembrane region" description="Helical" evidence="2">
    <location>
        <begin position="732"/>
        <end position="752"/>
    </location>
</feature>
<sequence length="823" mass="86417">MTFTGRVSLTGTPSDGTQYQYSIQDGAAVEDFSVNITGVTNTEWDNVSATGLSDRDTLSTDVAGTISPSGPEGEPAVTFTGRKTIENDSVTGVANTTAGTIDLPVTGNREPINESVSLSVPKHQQNYNPNPIAVYGSDYAGDDHETLYYSNAPRKVSRLEVYWTESIESGAYIDVSVEGTKIGEISSSGWTTMTTSDPIPVSGDMKLYFKARSYSSSLNTGIQGDNYGDVGDNFKVYRTEDAASPPSTVSVTTDTETIDKSVSEGSSMTLSPNITTGDMTITTDSGVASYSIEYDDVTQTEDPSVSFGSTAGVSGFLSDGETVTKSVSSLSTSDDTLTVSTAGNSSVDVKVAVQERTRTDSPKLEVNGNTVGTDLTLADGETRTYTIQNEWITTGTNQINVSMDGSVSADAPDLVYELDYAHSATKRQEIDYSGGTFESNFNASTTYADDTTDAKVTFPFTGSVVGMESVEYRLNSGSWTAVSAENYRVRDNTTLVAYLSDASGGSLSAGDTIEVRATARKIEVANGNVSVVDVTKPGGELDTQLKVNSRSKGFYVNVGPTESGRRVHYAYSSVYPTADYAVIEADGDQQLHLPEAKTGDTLRVRHLETKVSAEQGDVRIDVVSPGENPELKVRPGPGGSGDPVTVEYYNTRTGVEYLLNSLTRSIVLDSDTAQSPAVFEDDDSKETWAILEDSGGSSSSSSGGGGAGAAVGQFADDAGGFLGSISLPIPSFQGLGGVALIGGVLVGGIVLVRRLDIFGGSADDEAAAAKETANDAGRSLARSARRSGVASSARSGRCSTTWVKSWVWCSGIDAPRSRPASSA</sequence>
<keyword evidence="2" id="KW-1133">Transmembrane helix</keyword>
<comment type="caution">
    <text evidence="3">The sequence shown here is derived from an EMBL/GenBank/DDBJ whole genome shotgun (WGS) entry which is preliminary data.</text>
</comment>
<feature type="region of interest" description="Disordered" evidence="1">
    <location>
        <begin position="623"/>
        <end position="643"/>
    </location>
</feature>
<organism evidence="3 4">
    <name type="scientific">Haloplanus ruber</name>
    <dbReference type="NCBI Taxonomy" id="869892"/>
    <lineage>
        <taxon>Archaea</taxon>
        <taxon>Methanobacteriati</taxon>
        <taxon>Methanobacteriota</taxon>
        <taxon>Stenosarchaea group</taxon>
        <taxon>Halobacteria</taxon>
        <taxon>Halobacteriales</taxon>
        <taxon>Haloferacaceae</taxon>
        <taxon>Haloplanus</taxon>
    </lineage>
</organism>
<keyword evidence="4" id="KW-1185">Reference proteome</keyword>
<dbReference type="RefSeq" id="WP_256404875.1">
    <property type="nucleotide sequence ID" value="NZ_CP187151.1"/>
</dbReference>
<dbReference type="Proteomes" id="UP001597075">
    <property type="component" value="Unassembled WGS sequence"/>
</dbReference>
<dbReference type="EMBL" id="JBHUDL010000010">
    <property type="protein sequence ID" value="MFD1634634.1"/>
    <property type="molecule type" value="Genomic_DNA"/>
</dbReference>
<keyword evidence="2" id="KW-0812">Transmembrane</keyword>
<reference evidence="3 4" key="1">
    <citation type="journal article" date="2019" name="Int. J. Syst. Evol. Microbiol.">
        <title>The Global Catalogue of Microorganisms (GCM) 10K type strain sequencing project: providing services to taxonomists for standard genome sequencing and annotation.</title>
        <authorList>
            <consortium name="The Broad Institute Genomics Platform"/>
            <consortium name="The Broad Institute Genome Sequencing Center for Infectious Disease"/>
            <person name="Wu L."/>
            <person name="Ma J."/>
        </authorList>
    </citation>
    <scope>NUCLEOTIDE SEQUENCE [LARGE SCALE GENOMIC DNA]</scope>
    <source>
        <strain evidence="3 4">CGMCC 1.10594</strain>
    </source>
</reference>
<name>A0ABD6D3A6_9EURY</name>
<evidence type="ECO:0000256" key="1">
    <source>
        <dbReference type="SAM" id="MobiDB-lite"/>
    </source>
</evidence>
<evidence type="ECO:0008006" key="5">
    <source>
        <dbReference type="Google" id="ProtNLM"/>
    </source>
</evidence>
<accession>A0ABD6D3A6</accession>
<evidence type="ECO:0000313" key="4">
    <source>
        <dbReference type="Proteomes" id="UP001597075"/>
    </source>
</evidence>
<proteinExistence type="predicted"/>
<keyword evidence="2" id="KW-0472">Membrane</keyword>
<dbReference type="AlphaFoldDB" id="A0ABD6D3A6"/>
<evidence type="ECO:0000313" key="3">
    <source>
        <dbReference type="EMBL" id="MFD1634634.1"/>
    </source>
</evidence>
<protein>
    <recommendedName>
        <fullName evidence="5">PGF-pre-PGF domain-containing protein</fullName>
    </recommendedName>
</protein>
<gene>
    <name evidence="3" type="ORF">ACFSBJ_12965</name>
</gene>